<dbReference type="InterPro" id="IPR010330">
    <property type="entry name" value="CoiA_nuc"/>
</dbReference>
<gene>
    <name evidence="2" type="ORF">CSO01_37380</name>
</gene>
<dbReference type="OrthoDB" id="4518752at2"/>
<sequence length="462" mass="51266">MSEGRVRVGRRHPEVTTAQVFARDTRLPDEAPLIYLGQAQADAFRDDAREGRLVCPIGDCDDRRLIVRAGSRRDHFAHRHGAGRHAAETIQHHTAKNLVGMWLRTRYPTAHIDVDTIELENGRRPDVLLRLLDGQRVGYEVQFAALTEESWAARHADYEAAGVRDVWLFGGRRYDRVGRGHAVDDRTRALPPVFEAVLARRHPMLLIDPSAGTVAFGDGPAVTQRLQARGTHPERLLHGQAIVETRWPIANARAASGVIDLPGLRAQMTNADDEHHRLWLEVSARAKSAQAERAAALHAEWLEAAARREVREQRARERRAVWRPARATTPPAAVPVPRPRVHTEQAAARQTSLWSAGALRPEPVRRGALEVERQHPEYGQWAAIQSWAAVSALPDDLRRTAMACAYVATVLSVAGPIADLPLQGLGETDQGEVLAALVADDWISLETRGGVERWRAMNEPAD</sequence>
<dbReference type="AlphaFoldDB" id="A0A512PIL3"/>
<dbReference type="RefSeq" id="WP_146954789.1">
    <property type="nucleotide sequence ID" value="NZ_BAABBJ010000011.1"/>
</dbReference>
<evidence type="ECO:0000313" key="2">
    <source>
        <dbReference type="EMBL" id="GEP71023.1"/>
    </source>
</evidence>
<protein>
    <recommendedName>
        <fullName evidence="1">Competence protein CoiA nuclease-like domain-containing protein</fullName>
    </recommendedName>
</protein>
<proteinExistence type="predicted"/>
<comment type="caution">
    <text evidence="2">The sequence shown here is derived from an EMBL/GenBank/DDBJ whole genome shotgun (WGS) entry which is preliminary data.</text>
</comment>
<dbReference type="Proteomes" id="UP000321798">
    <property type="component" value="Unassembled WGS sequence"/>
</dbReference>
<reference evidence="2 3" key="1">
    <citation type="submission" date="2019-07" db="EMBL/GenBank/DDBJ databases">
        <title>Whole genome shotgun sequence of Cellulomonas soli NBRC 109434.</title>
        <authorList>
            <person name="Hosoyama A."/>
            <person name="Uohara A."/>
            <person name="Ohji S."/>
            <person name="Ichikawa N."/>
        </authorList>
    </citation>
    <scope>NUCLEOTIDE SEQUENCE [LARGE SCALE GENOMIC DNA]</scope>
    <source>
        <strain evidence="2 3">NBRC 109434</strain>
    </source>
</reference>
<keyword evidence="3" id="KW-1185">Reference proteome</keyword>
<feature type="domain" description="Competence protein CoiA nuclease-like" evidence="1">
    <location>
        <begin position="88"/>
        <end position="179"/>
    </location>
</feature>
<dbReference type="EMBL" id="BKAL01000021">
    <property type="protein sequence ID" value="GEP71023.1"/>
    <property type="molecule type" value="Genomic_DNA"/>
</dbReference>
<organism evidence="2 3">
    <name type="scientific">Cellulomonas soli</name>
    <dbReference type="NCBI Taxonomy" id="931535"/>
    <lineage>
        <taxon>Bacteria</taxon>
        <taxon>Bacillati</taxon>
        <taxon>Actinomycetota</taxon>
        <taxon>Actinomycetes</taxon>
        <taxon>Micrococcales</taxon>
        <taxon>Cellulomonadaceae</taxon>
        <taxon>Cellulomonas</taxon>
    </lineage>
</organism>
<name>A0A512PIL3_9CELL</name>
<evidence type="ECO:0000313" key="3">
    <source>
        <dbReference type="Proteomes" id="UP000321798"/>
    </source>
</evidence>
<dbReference type="Pfam" id="PF06054">
    <property type="entry name" value="CoiA_nuc"/>
    <property type="match status" value="1"/>
</dbReference>
<accession>A0A512PIL3</accession>
<evidence type="ECO:0000259" key="1">
    <source>
        <dbReference type="Pfam" id="PF06054"/>
    </source>
</evidence>